<dbReference type="PANTHER" id="PTHR24252:SF7">
    <property type="entry name" value="HYALIN"/>
    <property type="match status" value="1"/>
</dbReference>
<evidence type="ECO:0000256" key="3">
    <source>
        <dbReference type="SAM" id="SignalP"/>
    </source>
</evidence>
<dbReference type="EMBL" id="MTYJ01000052">
    <property type="protein sequence ID" value="OQV18176.1"/>
    <property type="molecule type" value="Genomic_DNA"/>
</dbReference>
<feature type="chain" id="PRO_5010691485" evidence="3">
    <location>
        <begin position="19"/>
        <end position="563"/>
    </location>
</feature>
<gene>
    <name evidence="6" type="ORF">BV898_07766</name>
</gene>
<dbReference type="CDD" id="cd00190">
    <property type="entry name" value="Tryp_SPc"/>
    <property type="match status" value="1"/>
</dbReference>
<dbReference type="SUPFAM" id="SSF49854">
    <property type="entry name" value="Spermadhesin, CUB domain"/>
    <property type="match status" value="2"/>
</dbReference>
<dbReference type="PROSITE" id="PS50240">
    <property type="entry name" value="TRYPSIN_DOM"/>
    <property type="match status" value="1"/>
</dbReference>
<sequence>MAYLYAVLCLAFVYGVSGQCTTPAFLTGASGVVASANPYLNNQKCRWTITVAAGNRIDLTFGGRFDIENSQGCQYDALHIYDTQSVAAVTRNQVCSQQSLTLPGHKGPFCGFTKPRPLVSTGNQVVIEFCTDTSSTATGFDIQYSTNGAVVATTRAPTVATVCNENVVVDGRHTVTYYSNTELPNYLDCKYSYRSKSGRPLKVTATRFSLEGVLGCRYDSLKVYDGPNATVALIGTFCGTNGPSSVRTTGSNLYMTLTSDEYTNGKGISLEIEESCTGTHLCSAKNEAGQDVCYSDAQTCDNTNQCPDRQDESFCAQDCGAFPNWVAGQPFPGAAAITNIDGQIHCGGALINKNYVLTTAHCFHRLDDKPNRFVVKLGASVLADAYVSQIERIIVHPQFNPKNLVNNLALIKLSRPAPVQTTIAPFCYPTADATQTPPANTVCYTLGWGRTSPTNINSYASTVKQFTATVQPLASCRTGAYTSSPVVVDDNSICARTSGALCYGDNGAPLVCRAADGKWHVSGINSVAFSCTLTGSAAQLPSAFVRVDAHNAWVRATAFESSA</sequence>
<dbReference type="Pfam" id="PF00431">
    <property type="entry name" value="CUB"/>
    <property type="match status" value="2"/>
</dbReference>
<feature type="domain" description="CUB" evidence="4">
    <location>
        <begin position="163"/>
        <end position="275"/>
    </location>
</feature>
<dbReference type="PRINTS" id="PR00722">
    <property type="entry name" value="CHYMOTRYPSIN"/>
</dbReference>
<feature type="signal peptide" evidence="3">
    <location>
        <begin position="1"/>
        <end position="18"/>
    </location>
</feature>
<dbReference type="PANTHER" id="PTHR24252">
    <property type="entry name" value="ACROSIN-RELATED"/>
    <property type="match status" value="1"/>
</dbReference>
<dbReference type="Proteomes" id="UP000192578">
    <property type="component" value="Unassembled WGS sequence"/>
</dbReference>
<evidence type="ECO:0000313" key="7">
    <source>
        <dbReference type="Proteomes" id="UP000192578"/>
    </source>
</evidence>
<dbReference type="Gene3D" id="2.40.10.10">
    <property type="entry name" value="Trypsin-like serine proteases"/>
    <property type="match status" value="1"/>
</dbReference>
<dbReference type="SUPFAM" id="SSF50494">
    <property type="entry name" value="Trypsin-like serine proteases"/>
    <property type="match status" value="1"/>
</dbReference>
<dbReference type="GO" id="GO:0006508">
    <property type="term" value="P:proteolysis"/>
    <property type="evidence" value="ECO:0007669"/>
    <property type="project" value="InterPro"/>
</dbReference>
<dbReference type="InterPro" id="IPR000859">
    <property type="entry name" value="CUB_dom"/>
</dbReference>
<reference evidence="7" key="1">
    <citation type="submission" date="2017-01" db="EMBL/GenBank/DDBJ databases">
        <title>Comparative genomics of anhydrobiosis in the tardigrade Hypsibius dujardini.</title>
        <authorList>
            <person name="Yoshida Y."/>
            <person name="Koutsovoulos G."/>
            <person name="Laetsch D."/>
            <person name="Stevens L."/>
            <person name="Kumar S."/>
            <person name="Horikawa D."/>
            <person name="Ishino K."/>
            <person name="Komine S."/>
            <person name="Tomita M."/>
            <person name="Blaxter M."/>
            <person name="Arakawa K."/>
        </authorList>
    </citation>
    <scope>NUCLEOTIDE SEQUENCE [LARGE SCALE GENOMIC DNA]</scope>
    <source>
        <strain evidence="7">Z151</strain>
    </source>
</reference>
<dbReference type="SMART" id="SM00042">
    <property type="entry name" value="CUB"/>
    <property type="match status" value="2"/>
</dbReference>
<evidence type="ECO:0000256" key="2">
    <source>
        <dbReference type="PROSITE-ProRule" id="PRU00059"/>
    </source>
</evidence>
<evidence type="ECO:0000259" key="4">
    <source>
        <dbReference type="PROSITE" id="PS01180"/>
    </source>
</evidence>
<evidence type="ECO:0000259" key="5">
    <source>
        <dbReference type="PROSITE" id="PS50240"/>
    </source>
</evidence>
<dbReference type="InterPro" id="IPR035914">
    <property type="entry name" value="Sperma_CUB_dom_sf"/>
</dbReference>
<name>A0A1W0WSK2_HYPEX</name>
<dbReference type="InterPro" id="IPR009003">
    <property type="entry name" value="Peptidase_S1_PA"/>
</dbReference>
<evidence type="ECO:0000313" key="6">
    <source>
        <dbReference type="EMBL" id="OQV18176.1"/>
    </source>
</evidence>
<dbReference type="AlphaFoldDB" id="A0A1W0WSK2"/>
<proteinExistence type="predicted"/>
<dbReference type="GO" id="GO:0004252">
    <property type="term" value="F:serine-type endopeptidase activity"/>
    <property type="evidence" value="ECO:0007669"/>
    <property type="project" value="InterPro"/>
</dbReference>
<keyword evidence="3" id="KW-0732">Signal</keyword>
<dbReference type="Gene3D" id="2.60.120.290">
    <property type="entry name" value="Spermadhesin, CUB domain"/>
    <property type="match status" value="2"/>
</dbReference>
<evidence type="ECO:0000256" key="1">
    <source>
        <dbReference type="ARBA" id="ARBA00023157"/>
    </source>
</evidence>
<dbReference type="SMART" id="SM00020">
    <property type="entry name" value="Tryp_SPc"/>
    <property type="match status" value="1"/>
</dbReference>
<dbReference type="OrthoDB" id="10059102at2759"/>
<feature type="domain" description="CUB" evidence="4">
    <location>
        <begin position="20"/>
        <end position="147"/>
    </location>
</feature>
<keyword evidence="1" id="KW-1015">Disulfide bond</keyword>
<comment type="caution">
    <text evidence="6">The sequence shown here is derived from an EMBL/GenBank/DDBJ whole genome shotgun (WGS) entry which is preliminary data.</text>
</comment>
<dbReference type="PROSITE" id="PS01180">
    <property type="entry name" value="CUB"/>
    <property type="match status" value="2"/>
</dbReference>
<dbReference type="InterPro" id="IPR043504">
    <property type="entry name" value="Peptidase_S1_PA_chymotrypsin"/>
</dbReference>
<comment type="caution">
    <text evidence="2">Lacks conserved residue(s) required for the propagation of feature annotation.</text>
</comment>
<dbReference type="FunFam" id="2.40.10.10:FF:000068">
    <property type="entry name" value="transmembrane protease serine 2"/>
    <property type="match status" value="1"/>
</dbReference>
<dbReference type="CDD" id="cd00041">
    <property type="entry name" value="CUB"/>
    <property type="match status" value="2"/>
</dbReference>
<accession>A0A1W0WSK2</accession>
<dbReference type="Pfam" id="PF00089">
    <property type="entry name" value="Trypsin"/>
    <property type="match status" value="1"/>
</dbReference>
<protein>
    <submittedName>
        <fullName evidence="6">Ovochymase-2</fullName>
    </submittedName>
</protein>
<feature type="domain" description="Peptidase S1" evidence="5">
    <location>
        <begin position="331"/>
        <end position="559"/>
    </location>
</feature>
<keyword evidence="7" id="KW-1185">Reference proteome</keyword>
<dbReference type="FunFam" id="2.60.120.290:FF:000005">
    <property type="entry name" value="Procollagen C-endopeptidase enhancer 1"/>
    <property type="match status" value="1"/>
</dbReference>
<dbReference type="InterPro" id="IPR001314">
    <property type="entry name" value="Peptidase_S1A"/>
</dbReference>
<dbReference type="InterPro" id="IPR001254">
    <property type="entry name" value="Trypsin_dom"/>
</dbReference>
<organism evidence="6 7">
    <name type="scientific">Hypsibius exemplaris</name>
    <name type="common">Freshwater tardigrade</name>
    <dbReference type="NCBI Taxonomy" id="2072580"/>
    <lineage>
        <taxon>Eukaryota</taxon>
        <taxon>Metazoa</taxon>
        <taxon>Ecdysozoa</taxon>
        <taxon>Tardigrada</taxon>
        <taxon>Eutardigrada</taxon>
        <taxon>Parachela</taxon>
        <taxon>Hypsibioidea</taxon>
        <taxon>Hypsibiidae</taxon>
        <taxon>Hypsibius</taxon>
    </lineage>
</organism>